<dbReference type="AlphaFoldDB" id="C4V137"/>
<dbReference type="Proteomes" id="UP000005309">
    <property type="component" value="Unassembled WGS sequence"/>
</dbReference>
<dbReference type="STRING" id="638302.HMPREF0908_0231"/>
<comment type="caution">
    <text evidence="2">The sequence shown here is derived from an EMBL/GenBank/DDBJ whole genome shotgun (WGS) entry which is preliminary data.</text>
</comment>
<keyword evidence="1" id="KW-0472">Membrane</keyword>
<accession>C4V137</accession>
<name>C4V137_9FIRM</name>
<dbReference type="EMBL" id="ACLA01000004">
    <property type="protein sequence ID" value="EEQ49373.1"/>
    <property type="molecule type" value="Genomic_DNA"/>
</dbReference>
<keyword evidence="1" id="KW-0812">Transmembrane</keyword>
<keyword evidence="3" id="KW-1185">Reference proteome</keyword>
<keyword evidence="1" id="KW-1133">Transmembrane helix</keyword>
<evidence type="ECO:0000256" key="1">
    <source>
        <dbReference type="SAM" id="Phobius"/>
    </source>
</evidence>
<sequence>MGLLHEDVGFMQQSFCVETYFCRLNARDIPCYNNSIKVRAKGGAAMALDEFAWRVRLARRRKARQRKFRVAAGVIALTITILGWYLGYYIQRPSYALEQAAAALAAHDVQAFQRRVDIASMTASGYDDLTYVLFSGDTHLKAKERSASGKFYEKIKDSVAAGIVDSIETAVGSGTWPSPEGVDPLKGRQLGIDFEYLMEYSHLRDTTLLHIDSVERDGSAATANITVRDEGTALEFPLQLRMERGDTGWRVVRVTNYRAYLEAVQKAAASNLGRYIDATRPIVDRYNGVFRSKQREFRNLTETGRSTYTTVYRKSLTHLLQEDMIPLLKKYQKELDGVDVPHGAQYLAAQRKAATEAFIGAYESFVKGLNGGTTEDFARAETLHKMALTYDLRVGDMIRRGAVSAETPATP</sequence>
<gene>
    <name evidence="2" type="ORF">HMPREF0908_0231</name>
</gene>
<organism evidence="2 3">
    <name type="scientific">Selenomonas flueggei ATCC 43531</name>
    <dbReference type="NCBI Taxonomy" id="638302"/>
    <lineage>
        <taxon>Bacteria</taxon>
        <taxon>Bacillati</taxon>
        <taxon>Bacillota</taxon>
        <taxon>Negativicutes</taxon>
        <taxon>Selenomonadales</taxon>
        <taxon>Selenomonadaceae</taxon>
        <taxon>Selenomonas</taxon>
    </lineage>
</organism>
<protein>
    <submittedName>
        <fullName evidence="2">Uncharacterized protein</fullName>
    </submittedName>
</protein>
<evidence type="ECO:0000313" key="2">
    <source>
        <dbReference type="EMBL" id="EEQ49373.1"/>
    </source>
</evidence>
<dbReference type="HOGENOM" id="CLU_064732_0_0_9"/>
<reference evidence="2 3" key="1">
    <citation type="submission" date="2009-04" db="EMBL/GenBank/DDBJ databases">
        <authorList>
            <person name="Qin X."/>
            <person name="Bachman B."/>
            <person name="Battles P."/>
            <person name="Bell A."/>
            <person name="Bess C."/>
            <person name="Bickham C."/>
            <person name="Chaboub L."/>
            <person name="Chen D."/>
            <person name="Coyle M."/>
            <person name="Deiros D.R."/>
            <person name="Dinh H."/>
            <person name="Forbes L."/>
            <person name="Fowler G."/>
            <person name="Francisco L."/>
            <person name="Fu Q."/>
            <person name="Gubbala S."/>
            <person name="Hale W."/>
            <person name="Han Y."/>
            <person name="Hemphill L."/>
            <person name="Highlander S.K."/>
            <person name="Hirani K."/>
            <person name="Hogues M."/>
            <person name="Jackson L."/>
            <person name="Jakkamsetti A."/>
            <person name="Javaid M."/>
            <person name="Jiang H."/>
            <person name="Korchina V."/>
            <person name="Kovar C."/>
            <person name="Lara F."/>
            <person name="Lee S."/>
            <person name="Mata R."/>
            <person name="Mathew T."/>
            <person name="Moen C."/>
            <person name="Morales K."/>
            <person name="Munidasa M."/>
            <person name="Nazareth L."/>
            <person name="Ngo R."/>
            <person name="Nguyen L."/>
            <person name="Okwuonu G."/>
            <person name="Ongeri F."/>
            <person name="Patil S."/>
            <person name="Petrosino J."/>
            <person name="Pham C."/>
            <person name="Pham P."/>
            <person name="Pu L.-L."/>
            <person name="Puazo M."/>
            <person name="Raj R."/>
            <person name="Reid J."/>
            <person name="Rouhana J."/>
            <person name="Saada N."/>
            <person name="Shang Y."/>
            <person name="Simmons D."/>
            <person name="Thornton R."/>
            <person name="Warren J."/>
            <person name="Weissenberger G."/>
            <person name="Zhang J."/>
            <person name="Zhang L."/>
            <person name="Zhou C."/>
            <person name="Zhu D."/>
            <person name="Muzny D."/>
            <person name="Worley K."/>
            <person name="Gibbs R."/>
        </authorList>
    </citation>
    <scope>NUCLEOTIDE SEQUENCE [LARGE SCALE GENOMIC DNA]</scope>
    <source>
        <strain evidence="2 3">ATCC 43531</strain>
    </source>
</reference>
<evidence type="ECO:0000313" key="3">
    <source>
        <dbReference type="Proteomes" id="UP000005309"/>
    </source>
</evidence>
<proteinExistence type="predicted"/>
<feature type="transmembrane region" description="Helical" evidence="1">
    <location>
        <begin position="68"/>
        <end position="90"/>
    </location>
</feature>
<dbReference type="eggNOG" id="ENOG502ZTCV">
    <property type="taxonomic scope" value="Bacteria"/>
</dbReference>